<evidence type="ECO:0008006" key="4">
    <source>
        <dbReference type="Google" id="ProtNLM"/>
    </source>
</evidence>
<evidence type="ECO:0000313" key="3">
    <source>
        <dbReference type="Proteomes" id="UP000666915"/>
    </source>
</evidence>
<proteinExistence type="predicted"/>
<name>A0ABS3RF98_9ACTN</name>
<dbReference type="EMBL" id="JAGEOK010000051">
    <property type="protein sequence ID" value="MBO2444722.1"/>
    <property type="molecule type" value="Genomic_DNA"/>
</dbReference>
<keyword evidence="3" id="KW-1185">Reference proteome</keyword>
<organism evidence="2 3">
    <name type="scientific">Actinomadura nitritigenes</name>
    <dbReference type="NCBI Taxonomy" id="134602"/>
    <lineage>
        <taxon>Bacteria</taxon>
        <taxon>Bacillati</taxon>
        <taxon>Actinomycetota</taxon>
        <taxon>Actinomycetes</taxon>
        <taxon>Streptosporangiales</taxon>
        <taxon>Thermomonosporaceae</taxon>
        <taxon>Actinomadura</taxon>
    </lineage>
</organism>
<comment type="caution">
    <text evidence="2">The sequence shown here is derived from an EMBL/GenBank/DDBJ whole genome shotgun (WGS) entry which is preliminary data.</text>
</comment>
<dbReference type="Proteomes" id="UP000666915">
    <property type="component" value="Unassembled WGS sequence"/>
</dbReference>
<evidence type="ECO:0000256" key="1">
    <source>
        <dbReference type="SAM" id="MobiDB-lite"/>
    </source>
</evidence>
<sequence length="155" mass="16865">MLVVVFVLAGLAVLGSVVVLAMGRGGELTETHPDHPPLPLGDGRYVAPRTVLSLRLPRAFWGYQAPVADQAFRDLARALAERDARVADLERQVDDLRRGATVAPEPERIGALHGLQDPHFPEQEAPPIRMRKDGEPQDEGDGDPESGKDGPWELP</sequence>
<feature type="region of interest" description="Disordered" evidence="1">
    <location>
        <begin position="96"/>
        <end position="155"/>
    </location>
</feature>
<protein>
    <recommendedName>
        <fullName evidence="4">DivIVA domain-containing protein</fullName>
    </recommendedName>
</protein>
<dbReference type="RefSeq" id="WP_208273431.1">
    <property type="nucleotide sequence ID" value="NZ_BAAAGM010000089.1"/>
</dbReference>
<evidence type="ECO:0000313" key="2">
    <source>
        <dbReference type="EMBL" id="MBO2444722.1"/>
    </source>
</evidence>
<feature type="compositionally biased region" description="Basic and acidic residues" evidence="1">
    <location>
        <begin position="145"/>
        <end position="155"/>
    </location>
</feature>
<reference evidence="2 3" key="1">
    <citation type="submission" date="2021-03" db="EMBL/GenBank/DDBJ databases">
        <authorList>
            <person name="Kanchanasin P."/>
            <person name="Saeng-In P."/>
            <person name="Phongsopitanun W."/>
            <person name="Yuki M."/>
            <person name="Kudo T."/>
            <person name="Ohkuma M."/>
            <person name="Tanasupawat S."/>
        </authorList>
    </citation>
    <scope>NUCLEOTIDE SEQUENCE [LARGE SCALE GENOMIC DNA]</scope>
    <source>
        <strain evidence="2 3">L46</strain>
    </source>
</reference>
<accession>A0ABS3RF98</accession>
<gene>
    <name evidence="2" type="ORF">J4557_45120</name>
</gene>